<keyword evidence="3" id="KW-1185">Reference proteome</keyword>
<dbReference type="SUPFAM" id="SSF46689">
    <property type="entry name" value="Homeodomain-like"/>
    <property type="match status" value="1"/>
</dbReference>
<comment type="caution">
    <text evidence="2">The sequence shown here is derived from an EMBL/GenBank/DDBJ whole genome shotgun (WGS) entry which is preliminary data.</text>
</comment>
<dbReference type="InterPro" id="IPR009057">
    <property type="entry name" value="Homeodomain-like_sf"/>
</dbReference>
<dbReference type="AlphaFoldDB" id="A0AAV2Z052"/>
<feature type="domain" description="HTH psq-type" evidence="1">
    <location>
        <begin position="25"/>
        <end position="62"/>
    </location>
</feature>
<sequence length="138" mass="16062">SVHTGASEPRGRKRSRYLRDTDRRNIIQRIENGEKQAALAREFGVTRAAICHINKNRDEILTRYEMLVKSANDMDDNDDRAFPMDEPLMVHQLRSHAMIVMLTRMRDVSSTTMDYRNAADRAMTYVVPYAQNFFCLYG</sequence>
<dbReference type="InterPro" id="IPR007889">
    <property type="entry name" value="HTH_Psq"/>
</dbReference>
<dbReference type="EMBL" id="DAKRPA010000088">
    <property type="protein sequence ID" value="DAZ99191.1"/>
    <property type="molecule type" value="Genomic_DNA"/>
</dbReference>
<evidence type="ECO:0000313" key="3">
    <source>
        <dbReference type="Proteomes" id="UP001146120"/>
    </source>
</evidence>
<name>A0AAV2Z052_9STRA</name>
<evidence type="ECO:0000313" key="2">
    <source>
        <dbReference type="EMBL" id="DAZ99191.1"/>
    </source>
</evidence>
<accession>A0AAV2Z052</accession>
<evidence type="ECO:0000259" key="1">
    <source>
        <dbReference type="Pfam" id="PF04218"/>
    </source>
</evidence>
<reference evidence="2" key="2">
    <citation type="journal article" date="2023" name="Microbiol Resour">
        <title>Decontamination and Annotation of the Draft Genome Sequence of the Oomycete Lagenidium giganteum ARSEF 373.</title>
        <authorList>
            <person name="Morgan W.R."/>
            <person name="Tartar A."/>
        </authorList>
    </citation>
    <scope>NUCLEOTIDE SEQUENCE</scope>
    <source>
        <strain evidence="2">ARSEF 373</strain>
    </source>
</reference>
<proteinExistence type="predicted"/>
<dbReference type="GO" id="GO:0003677">
    <property type="term" value="F:DNA binding"/>
    <property type="evidence" value="ECO:0007669"/>
    <property type="project" value="InterPro"/>
</dbReference>
<dbReference type="Pfam" id="PF04218">
    <property type="entry name" value="CENP-B_N"/>
    <property type="match status" value="1"/>
</dbReference>
<feature type="non-terminal residue" evidence="2">
    <location>
        <position position="1"/>
    </location>
</feature>
<gene>
    <name evidence="2" type="ORF">N0F65_008224</name>
</gene>
<dbReference type="Proteomes" id="UP001146120">
    <property type="component" value="Unassembled WGS sequence"/>
</dbReference>
<organism evidence="2 3">
    <name type="scientific">Lagenidium giganteum</name>
    <dbReference type="NCBI Taxonomy" id="4803"/>
    <lineage>
        <taxon>Eukaryota</taxon>
        <taxon>Sar</taxon>
        <taxon>Stramenopiles</taxon>
        <taxon>Oomycota</taxon>
        <taxon>Peronosporomycetes</taxon>
        <taxon>Pythiales</taxon>
        <taxon>Pythiaceae</taxon>
    </lineage>
</organism>
<dbReference type="Gene3D" id="1.10.10.60">
    <property type="entry name" value="Homeodomain-like"/>
    <property type="match status" value="1"/>
</dbReference>
<dbReference type="FunFam" id="1.10.10.60:FF:000753">
    <property type="match status" value="1"/>
</dbReference>
<reference evidence="2" key="1">
    <citation type="submission" date="2022-11" db="EMBL/GenBank/DDBJ databases">
        <authorList>
            <person name="Morgan W.R."/>
            <person name="Tartar A."/>
        </authorList>
    </citation>
    <scope>NUCLEOTIDE SEQUENCE</scope>
    <source>
        <strain evidence="2">ARSEF 373</strain>
    </source>
</reference>
<protein>
    <recommendedName>
        <fullName evidence="1">HTH psq-type domain-containing protein</fullName>
    </recommendedName>
</protein>